<evidence type="ECO:0000313" key="1">
    <source>
        <dbReference type="EMBL" id="REG29621.1"/>
    </source>
</evidence>
<comment type="caution">
    <text evidence="1">The sequence shown here is derived from an EMBL/GenBank/DDBJ whole genome shotgun (WGS) entry which is preliminary data.</text>
</comment>
<proteinExistence type="predicted"/>
<gene>
    <name evidence="1" type="ORF">ATI61_107317</name>
</gene>
<keyword evidence="2" id="KW-1185">Reference proteome</keyword>
<organism evidence="1 2">
    <name type="scientific">Archangium gephyra</name>
    <dbReference type="NCBI Taxonomy" id="48"/>
    <lineage>
        <taxon>Bacteria</taxon>
        <taxon>Pseudomonadati</taxon>
        <taxon>Myxococcota</taxon>
        <taxon>Myxococcia</taxon>
        <taxon>Myxococcales</taxon>
        <taxon>Cystobacterineae</taxon>
        <taxon>Archangiaceae</taxon>
        <taxon>Archangium</taxon>
    </lineage>
</organism>
<accession>A0ABX9JYK5</accession>
<evidence type="ECO:0000313" key="2">
    <source>
        <dbReference type="Proteomes" id="UP000256345"/>
    </source>
</evidence>
<protein>
    <submittedName>
        <fullName evidence="1">Uncharacterized protein</fullName>
    </submittedName>
</protein>
<reference evidence="1 2" key="1">
    <citation type="submission" date="2018-08" db="EMBL/GenBank/DDBJ databases">
        <title>Genomic Encyclopedia of Archaeal and Bacterial Type Strains, Phase II (KMG-II): from individual species to whole genera.</title>
        <authorList>
            <person name="Goeker M."/>
        </authorList>
    </citation>
    <scope>NUCLEOTIDE SEQUENCE [LARGE SCALE GENOMIC DNA]</scope>
    <source>
        <strain evidence="1 2">DSM 2261</strain>
    </source>
</reference>
<dbReference type="RefSeq" id="WP_116120399.1">
    <property type="nucleotide sequence ID" value="NZ_CP011509.1"/>
</dbReference>
<sequence length="159" mass="17730">MALLALSTLTGRMRTTAIGGYMTIQREWKFGTHTAHFEQPDILWVKIHGETTLQDAIALSELYGELGNKNPYFVVTDLTDATSVETEAREHVSKNINPGWFLGSVYIGAGFVQKAVAKSLAFVHAMTGKLTFDMHFVATEQEARELIARERVQRSTRVA</sequence>
<name>A0ABX9JYK5_9BACT</name>
<dbReference type="EMBL" id="QUMU01000007">
    <property type="protein sequence ID" value="REG29621.1"/>
    <property type="molecule type" value="Genomic_DNA"/>
</dbReference>
<dbReference type="Proteomes" id="UP000256345">
    <property type="component" value="Unassembled WGS sequence"/>
</dbReference>